<comment type="caution">
    <text evidence="2">The sequence shown here is derived from an EMBL/GenBank/DDBJ whole genome shotgun (WGS) entry which is preliminary data.</text>
</comment>
<evidence type="ECO:0000256" key="1">
    <source>
        <dbReference type="SAM" id="Phobius"/>
    </source>
</evidence>
<feature type="transmembrane region" description="Helical" evidence="1">
    <location>
        <begin position="17"/>
        <end position="38"/>
    </location>
</feature>
<keyword evidence="1" id="KW-1133">Transmembrane helix</keyword>
<protein>
    <recommendedName>
        <fullName evidence="4">DUF2474 domain-containing protein</fullName>
    </recommendedName>
</protein>
<evidence type="ECO:0000313" key="2">
    <source>
        <dbReference type="EMBL" id="MFC4310260.1"/>
    </source>
</evidence>
<organism evidence="2 3">
    <name type="scientific">Steroidobacter flavus</name>
    <dbReference type="NCBI Taxonomy" id="1842136"/>
    <lineage>
        <taxon>Bacteria</taxon>
        <taxon>Pseudomonadati</taxon>
        <taxon>Pseudomonadota</taxon>
        <taxon>Gammaproteobacteria</taxon>
        <taxon>Steroidobacterales</taxon>
        <taxon>Steroidobacteraceae</taxon>
        <taxon>Steroidobacter</taxon>
    </lineage>
</organism>
<keyword evidence="3" id="KW-1185">Reference proteome</keyword>
<dbReference type="Proteomes" id="UP001595904">
    <property type="component" value="Unassembled WGS sequence"/>
</dbReference>
<name>A0ABV8SU80_9GAMM</name>
<dbReference type="EMBL" id="JBHSDU010000003">
    <property type="protein sequence ID" value="MFC4310260.1"/>
    <property type="molecule type" value="Genomic_DNA"/>
</dbReference>
<keyword evidence="1" id="KW-0472">Membrane</keyword>
<dbReference type="RefSeq" id="WP_380597609.1">
    <property type="nucleotide sequence ID" value="NZ_JBHSDU010000003.1"/>
</dbReference>
<evidence type="ECO:0008006" key="4">
    <source>
        <dbReference type="Google" id="ProtNLM"/>
    </source>
</evidence>
<keyword evidence="1" id="KW-0812">Transmembrane</keyword>
<proteinExistence type="predicted"/>
<sequence length="41" mass="4667">MATEISDSDRKRGITRTVIWCVLLAATFYFGFIAMAVMRSH</sequence>
<accession>A0ABV8SU80</accession>
<gene>
    <name evidence="2" type="ORF">ACFPN2_14300</name>
</gene>
<evidence type="ECO:0000313" key="3">
    <source>
        <dbReference type="Proteomes" id="UP001595904"/>
    </source>
</evidence>
<reference evidence="3" key="1">
    <citation type="journal article" date="2019" name="Int. J. Syst. Evol. Microbiol.">
        <title>The Global Catalogue of Microorganisms (GCM) 10K type strain sequencing project: providing services to taxonomists for standard genome sequencing and annotation.</title>
        <authorList>
            <consortium name="The Broad Institute Genomics Platform"/>
            <consortium name="The Broad Institute Genome Sequencing Center for Infectious Disease"/>
            <person name="Wu L."/>
            <person name="Ma J."/>
        </authorList>
    </citation>
    <scope>NUCLEOTIDE SEQUENCE [LARGE SCALE GENOMIC DNA]</scope>
    <source>
        <strain evidence="3">CGMCC 1.10759</strain>
    </source>
</reference>